<evidence type="ECO:0000313" key="8">
    <source>
        <dbReference type="Proteomes" id="UP000305778"/>
    </source>
</evidence>
<dbReference type="InterPro" id="IPR029063">
    <property type="entry name" value="SAM-dependent_MTases_sf"/>
</dbReference>
<evidence type="ECO:0000256" key="2">
    <source>
        <dbReference type="ARBA" id="ARBA00022603"/>
    </source>
</evidence>
<sequence length="1091" mass="120084">MFGAACGAKLAGPGEREAAIRAPLEVLLSTAGARLGVPAVFHDEVRDTERGVRPDYGVSVGGTITGYVEVKAPSKTVDPAVLRGHDKVQWERQRDLPNLLYTNGTEWRLYQNGDLRLVVRFTGDLNDGKVAAPAEFEKLLVDFLVWKPEPITTIGALVKAVARLTRLLRGEVLDQLAAEHAAVRGGADEGEQPFLGLAAEWRQMLFPQAGEATFADGYAQTVTFALLLARTEGITVTGESLHTIGEKLGADHSLMGRALQLLTDYVARDFRITLDLLARTVDAVNWPRIRRGRRDTYLHLYEHFLDEYDPDLRKRSGSYYTPVEVVEQMVRLTDDILVTRLDKPRGFADPGVFTIDPAMGTGTYLHAVLERIAANAAAHDGPGAVSGALTRAAGRVAGFELQMGPYAVAELRTAEQLNRYQAAPPNGGIKLYVTDTLDDPYVAATQFRPALRLIAAARRKANEIKARSNVTVVIGNPPYAELANGAGGWVENGGADMKGKRGAKAILDDWYTPGAAKFKAKLKNLYVFFWRWATWKVWESTPNNEGGNAGVICFITTSGYLTGPAFTGMREYLRRYASEGWIIDCTPEGQTPDVPTRIFPGVRQPLAIGVFVRHADADTDTPARIRHRTLTGRQADKFAALAAVELDDDGWRDCRTVWTAPLTPASTSQWDTYPALDALMPWYSPGVFPTRTWVYAPNRDILHSRWSALIGESDRGRKAQLFKEGRDANLDKAKPPLPGDDTCPAPSTPIVRETNSQPALVRVGYRAFDRQWIVADPRVMDMPRRDLWAARIPGQVFIIEQHRKPIQSGPGVIFSALIPDFDHFKGSEGGRTLPFLHPDGKPNLAPGLRAALTSRLGTEVTDPDILAYIAGVTAHPAFTATFADELTTPGIRVPVTTDPVLWHKAVQLGRQVLWLHTYGKCFIGPERPEENVRLPQSDPRRPLSLAPITSMPETINYDGDRQVVTVGDGEFGPVTPQVWEYAVGGRNVVKGWFGNRKKEPGGRRGSPLDDLHVTAWDPDWTSEFINLLTVLTRLADLEPEQDQTLASILTTDVLTYDDLAPAGVRWPHTPADRKPRFSLASVRSGNDDTLI</sequence>
<feature type="domain" description="Type ISP restriction-modification enzyme LLaBIII C-terminal specificity" evidence="6">
    <location>
        <begin position="679"/>
        <end position="1027"/>
    </location>
</feature>
<feature type="domain" description="DNA methylase adenine-specific" evidence="5">
    <location>
        <begin position="294"/>
        <end position="410"/>
    </location>
</feature>
<dbReference type="Pfam" id="PF02384">
    <property type="entry name" value="N6_Mtase"/>
    <property type="match status" value="1"/>
</dbReference>
<dbReference type="OrthoDB" id="9776021at2"/>
<evidence type="ECO:0000256" key="4">
    <source>
        <dbReference type="ARBA" id="ARBA00047942"/>
    </source>
</evidence>
<name>A0A4U0SUT8_9ACTN</name>
<dbReference type="GO" id="GO:0032259">
    <property type="term" value="P:methylation"/>
    <property type="evidence" value="ECO:0007669"/>
    <property type="project" value="UniProtKB-KW"/>
</dbReference>
<dbReference type="EC" id="2.1.1.72" evidence="1"/>
<dbReference type="AlphaFoldDB" id="A0A4U0SUT8"/>
<organism evidence="7 8">
    <name type="scientific">Actinacidiphila oryziradicis</name>
    <dbReference type="NCBI Taxonomy" id="2571141"/>
    <lineage>
        <taxon>Bacteria</taxon>
        <taxon>Bacillati</taxon>
        <taxon>Actinomycetota</taxon>
        <taxon>Actinomycetes</taxon>
        <taxon>Kitasatosporales</taxon>
        <taxon>Streptomycetaceae</taxon>
        <taxon>Actinacidiphila</taxon>
    </lineage>
</organism>
<dbReference type="PRINTS" id="PR00507">
    <property type="entry name" value="N12N6MTFRASE"/>
</dbReference>
<dbReference type="GO" id="GO:0008170">
    <property type="term" value="F:N-methyltransferase activity"/>
    <property type="evidence" value="ECO:0007669"/>
    <property type="project" value="InterPro"/>
</dbReference>
<dbReference type="InterPro" id="IPR041635">
    <property type="entry name" value="Type_ISP_LLaBIII_C"/>
</dbReference>
<dbReference type="PANTHER" id="PTHR33841:SF1">
    <property type="entry name" value="DNA METHYLTRANSFERASE A"/>
    <property type="match status" value="1"/>
</dbReference>
<dbReference type="InterPro" id="IPR003356">
    <property type="entry name" value="DNA_methylase_A-5"/>
</dbReference>
<comment type="caution">
    <text evidence="7">The sequence shown here is derived from an EMBL/GenBank/DDBJ whole genome shotgun (WGS) entry which is preliminary data.</text>
</comment>
<dbReference type="InterPro" id="IPR050953">
    <property type="entry name" value="N4_N6_ade-DNA_methylase"/>
</dbReference>
<proteinExistence type="predicted"/>
<dbReference type="SUPFAM" id="SSF53335">
    <property type="entry name" value="S-adenosyl-L-methionine-dependent methyltransferases"/>
    <property type="match status" value="1"/>
</dbReference>
<accession>A0A4U0SUT8</accession>
<keyword evidence="2" id="KW-0489">Methyltransferase</keyword>
<dbReference type="EMBL" id="SUMC01000007">
    <property type="protein sequence ID" value="TKA11827.1"/>
    <property type="molecule type" value="Genomic_DNA"/>
</dbReference>
<dbReference type="GO" id="GO:0003677">
    <property type="term" value="F:DNA binding"/>
    <property type="evidence" value="ECO:0007669"/>
    <property type="project" value="InterPro"/>
</dbReference>
<keyword evidence="3" id="KW-0808">Transferase</keyword>
<dbReference type="PANTHER" id="PTHR33841">
    <property type="entry name" value="DNA METHYLTRANSFERASE YEEA-RELATED"/>
    <property type="match status" value="1"/>
</dbReference>
<evidence type="ECO:0000259" key="5">
    <source>
        <dbReference type="Pfam" id="PF02384"/>
    </source>
</evidence>
<evidence type="ECO:0000313" key="7">
    <source>
        <dbReference type="EMBL" id="TKA11827.1"/>
    </source>
</evidence>
<comment type="catalytic activity">
    <reaction evidence="4">
        <text>a 2'-deoxyadenosine in DNA + S-adenosyl-L-methionine = an N(6)-methyl-2'-deoxyadenosine in DNA + S-adenosyl-L-homocysteine + H(+)</text>
        <dbReference type="Rhea" id="RHEA:15197"/>
        <dbReference type="Rhea" id="RHEA-COMP:12418"/>
        <dbReference type="Rhea" id="RHEA-COMP:12419"/>
        <dbReference type="ChEBI" id="CHEBI:15378"/>
        <dbReference type="ChEBI" id="CHEBI:57856"/>
        <dbReference type="ChEBI" id="CHEBI:59789"/>
        <dbReference type="ChEBI" id="CHEBI:90615"/>
        <dbReference type="ChEBI" id="CHEBI:90616"/>
        <dbReference type="EC" id="2.1.1.72"/>
    </reaction>
</comment>
<protein>
    <recommendedName>
        <fullName evidence="1">site-specific DNA-methyltransferase (adenine-specific)</fullName>
        <ecNumber evidence="1">2.1.1.72</ecNumber>
    </recommendedName>
</protein>
<gene>
    <name evidence="7" type="ORF">FCI23_10685</name>
</gene>
<evidence type="ECO:0000256" key="3">
    <source>
        <dbReference type="ARBA" id="ARBA00022679"/>
    </source>
</evidence>
<reference evidence="7 8" key="1">
    <citation type="submission" date="2019-04" db="EMBL/GenBank/DDBJ databases">
        <title>Streptomyces oryziradicis sp. nov., a novel actinomycete isolated from rhizosphere soil of rice (Oryza sativa L.).</title>
        <authorList>
            <person name="Li C."/>
        </authorList>
    </citation>
    <scope>NUCLEOTIDE SEQUENCE [LARGE SCALE GENOMIC DNA]</scope>
    <source>
        <strain evidence="7 8">NEAU-C40</strain>
    </source>
</reference>
<evidence type="ECO:0000259" key="6">
    <source>
        <dbReference type="Pfam" id="PF18135"/>
    </source>
</evidence>
<keyword evidence="8" id="KW-1185">Reference proteome</keyword>
<dbReference type="Gene3D" id="3.40.50.150">
    <property type="entry name" value="Vaccinia Virus protein VP39"/>
    <property type="match status" value="1"/>
</dbReference>
<dbReference type="Proteomes" id="UP000305778">
    <property type="component" value="Unassembled WGS sequence"/>
</dbReference>
<dbReference type="Pfam" id="PF18135">
    <property type="entry name" value="Type_ISP_C"/>
    <property type="match status" value="1"/>
</dbReference>
<dbReference type="GO" id="GO:0009007">
    <property type="term" value="F:site-specific DNA-methyltransferase (adenine-specific) activity"/>
    <property type="evidence" value="ECO:0007669"/>
    <property type="project" value="UniProtKB-EC"/>
</dbReference>
<evidence type="ECO:0000256" key="1">
    <source>
        <dbReference type="ARBA" id="ARBA00011900"/>
    </source>
</evidence>